<keyword evidence="3" id="KW-1185">Reference proteome</keyword>
<reference evidence="3" key="1">
    <citation type="submission" date="2017-02" db="EMBL/GenBank/DDBJ databases">
        <authorList>
            <person name="Varghese N."/>
            <person name="Submissions S."/>
        </authorList>
    </citation>
    <scope>NUCLEOTIDE SEQUENCE [LARGE SCALE GENOMIC DNA]</scope>
    <source>
        <strain evidence="3">DSM 15739</strain>
    </source>
</reference>
<dbReference type="EMBL" id="FUWO01000013">
    <property type="protein sequence ID" value="SJZ69230.1"/>
    <property type="molecule type" value="Genomic_DNA"/>
</dbReference>
<feature type="region of interest" description="Disordered" evidence="1">
    <location>
        <begin position="56"/>
        <end position="80"/>
    </location>
</feature>
<proteinExistence type="predicted"/>
<name>A0A1T4MQ29_9LACT</name>
<dbReference type="Proteomes" id="UP000189941">
    <property type="component" value="Unassembled WGS sequence"/>
</dbReference>
<dbReference type="AlphaFoldDB" id="A0A1T4MQ29"/>
<dbReference type="STRING" id="1121925.SAMN02746011_01515"/>
<evidence type="ECO:0000313" key="3">
    <source>
        <dbReference type="Proteomes" id="UP000189941"/>
    </source>
</evidence>
<evidence type="ECO:0000313" key="2">
    <source>
        <dbReference type="EMBL" id="SJZ69230.1"/>
    </source>
</evidence>
<evidence type="ECO:0000256" key="1">
    <source>
        <dbReference type="SAM" id="MobiDB-lite"/>
    </source>
</evidence>
<dbReference type="OrthoDB" id="2084944at2"/>
<dbReference type="RefSeq" id="WP_078756230.1">
    <property type="nucleotide sequence ID" value="NZ_FUWO01000013.1"/>
</dbReference>
<protein>
    <submittedName>
        <fullName evidence="2">Uncharacterized protein</fullName>
    </submittedName>
</protein>
<organism evidence="2 3">
    <name type="scientific">Globicatella sulfidifaciens DSM 15739</name>
    <dbReference type="NCBI Taxonomy" id="1121925"/>
    <lineage>
        <taxon>Bacteria</taxon>
        <taxon>Bacillati</taxon>
        <taxon>Bacillota</taxon>
        <taxon>Bacilli</taxon>
        <taxon>Lactobacillales</taxon>
        <taxon>Aerococcaceae</taxon>
        <taxon>Globicatella</taxon>
    </lineage>
</organism>
<accession>A0A1T4MQ29</accession>
<gene>
    <name evidence="2" type="ORF">SAMN02746011_01515</name>
</gene>
<sequence>MFGKGLKYSKRWFENVSDEEFYSEREPIRQAFCRGDERAEKLLDLFNNEEIRRMNEKYEKENPNAKPRHREHGWYLSNDD</sequence>